<evidence type="ECO:0000256" key="1">
    <source>
        <dbReference type="ARBA" id="ARBA00022723"/>
    </source>
</evidence>
<reference evidence="7" key="1">
    <citation type="journal article" date="2019" name="Database">
        <title>The radish genome database (RadishGD): an integrated information resource for radish genomics.</title>
        <authorList>
            <person name="Yu H.J."/>
            <person name="Baek S."/>
            <person name="Lee Y.J."/>
            <person name="Cho A."/>
            <person name="Mun J.H."/>
        </authorList>
    </citation>
    <scope>NUCLEOTIDE SEQUENCE [LARGE SCALE GENOMIC DNA]</scope>
    <source>
        <strain evidence="7">cv. WK10039</strain>
    </source>
</reference>
<keyword evidence="3" id="KW-0862">Zinc</keyword>
<reference evidence="8" key="2">
    <citation type="submission" date="2025-08" db="UniProtKB">
        <authorList>
            <consortium name="RefSeq"/>
        </authorList>
    </citation>
    <scope>IDENTIFICATION</scope>
    <source>
        <tissue evidence="8">Leaf</tissue>
    </source>
</reference>
<evidence type="ECO:0000259" key="6">
    <source>
        <dbReference type="PROSITE" id="PS50966"/>
    </source>
</evidence>
<dbReference type="OrthoDB" id="1110757at2759"/>
<keyword evidence="1" id="KW-0479">Metal-binding</keyword>
<dbReference type="InterPro" id="IPR006564">
    <property type="entry name" value="Znf_PMZ"/>
</dbReference>
<dbReference type="GO" id="GO:0008270">
    <property type="term" value="F:zinc ion binding"/>
    <property type="evidence" value="ECO:0007669"/>
    <property type="project" value="UniProtKB-KW"/>
</dbReference>
<evidence type="ECO:0000313" key="8">
    <source>
        <dbReference type="RefSeq" id="XP_056843413.1"/>
    </source>
</evidence>
<evidence type="ECO:0000256" key="5">
    <source>
        <dbReference type="SAM" id="MobiDB-lite"/>
    </source>
</evidence>
<accession>A0A9W3BVY5</accession>
<feature type="domain" description="SWIM-type" evidence="6">
    <location>
        <begin position="408"/>
        <end position="440"/>
    </location>
</feature>
<gene>
    <name evidence="8" type="primary">LOC130495867</name>
</gene>
<keyword evidence="7" id="KW-1185">Reference proteome</keyword>
<evidence type="ECO:0000313" key="7">
    <source>
        <dbReference type="Proteomes" id="UP000504610"/>
    </source>
</evidence>
<evidence type="ECO:0000256" key="2">
    <source>
        <dbReference type="ARBA" id="ARBA00022771"/>
    </source>
</evidence>
<dbReference type="GeneID" id="130495867"/>
<feature type="region of interest" description="Disordered" evidence="5">
    <location>
        <begin position="483"/>
        <end position="508"/>
    </location>
</feature>
<dbReference type="SMART" id="SM00575">
    <property type="entry name" value="ZnF_PMZ"/>
    <property type="match status" value="1"/>
</dbReference>
<feature type="compositionally biased region" description="Basic residues" evidence="5">
    <location>
        <begin position="491"/>
        <end position="500"/>
    </location>
</feature>
<dbReference type="Pfam" id="PF10551">
    <property type="entry name" value="MULE"/>
    <property type="match status" value="1"/>
</dbReference>
<keyword evidence="2 4" id="KW-0863">Zinc-finger</keyword>
<dbReference type="RefSeq" id="XP_056843413.1">
    <property type="nucleotide sequence ID" value="XM_056987433.1"/>
</dbReference>
<dbReference type="Proteomes" id="UP000504610">
    <property type="component" value="Chromosome 6"/>
</dbReference>
<dbReference type="AlphaFoldDB" id="A0A9W3BVY5"/>
<dbReference type="PANTHER" id="PTHR31973:SF113">
    <property type="entry name" value="PROTEIN FAR1-RELATED SEQUENCE 5-LIKE"/>
    <property type="match status" value="1"/>
</dbReference>
<evidence type="ECO:0000256" key="4">
    <source>
        <dbReference type="PROSITE-ProRule" id="PRU00325"/>
    </source>
</evidence>
<name>A0A9W3BVY5_RAPSA</name>
<dbReference type="KEGG" id="rsz:130495867"/>
<dbReference type="InterPro" id="IPR007527">
    <property type="entry name" value="Znf_SWIM"/>
</dbReference>
<dbReference type="PROSITE" id="PS50966">
    <property type="entry name" value="ZF_SWIM"/>
    <property type="match status" value="1"/>
</dbReference>
<evidence type="ECO:0000256" key="3">
    <source>
        <dbReference type="ARBA" id="ARBA00022833"/>
    </source>
</evidence>
<organism evidence="7 8">
    <name type="scientific">Raphanus sativus</name>
    <name type="common">Radish</name>
    <name type="synonym">Raphanus raphanistrum var. sativus</name>
    <dbReference type="NCBI Taxonomy" id="3726"/>
    <lineage>
        <taxon>Eukaryota</taxon>
        <taxon>Viridiplantae</taxon>
        <taxon>Streptophyta</taxon>
        <taxon>Embryophyta</taxon>
        <taxon>Tracheophyta</taxon>
        <taxon>Spermatophyta</taxon>
        <taxon>Magnoliopsida</taxon>
        <taxon>eudicotyledons</taxon>
        <taxon>Gunneridae</taxon>
        <taxon>Pentapetalae</taxon>
        <taxon>rosids</taxon>
        <taxon>malvids</taxon>
        <taxon>Brassicales</taxon>
        <taxon>Brassicaceae</taxon>
        <taxon>Brassiceae</taxon>
        <taxon>Raphanus</taxon>
    </lineage>
</organism>
<dbReference type="Pfam" id="PF04434">
    <property type="entry name" value="SWIM"/>
    <property type="match status" value="1"/>
</dbReference>
<proteinExistence type="predicted"/>
<dbReference type="PANTHER" id="PTHR31973">
    <property type="entry name" value="POLYPROTEIN, PUTATIVE-RELATED"/>
    <property type="match status" value="1"/>
</dbReference>
<protein>
    <submittedName>
        <fullName evidence="8">Uncharacterized protein LOC130495867</fullName>
    </submittedName>
</protein>
<sequence length="508" mass="56751">MVLICVAIDCPWRVYAARIDGTGNFQIRQATFRHCCSVDARRNYHKLATTQVIGELIQSRFIGIKRGPTPETIRKIMLDDYNVNVSYWKSWRAREIAMESVLGSMAGSYALMPAYMGLLLTTNPGSLCVIEKTESDDGGVLFKYAFIAFGASIKGYRYMRKVIIIDGTSLKGKYGGCLMSACAQDGNYQIFPLAYAVMDSENDESWEWFMMQLRTFVDNSDELVFISDRHGSIYSAINKVFPSASHAACTVHLWRNIKARFKSKRLASLMSAAARAYTVEGFNKKFLDIQRASPGCAGYLVDIGFTHWTRAHFQGERFNIMDSNIAESWNSVLKEAREYPLISMCEYIRTTIMSWFALRRAKAMEHKGALTPMVQRQVEVNFEASTALAVCGISETEFQVKAQTGECFLVNLLAGTCSCNAYEQLRIPCRHAVAAAGRANIPTESLVAAAYFADTWHSAYEAKIYPIPSVGGKEVGGEYHGDLLPPAVKRPPGRPRKVRILSRGEDKA</sequence>
<dbReference type="InterPro" id="IPR018289">
    <property type="entry name" value="MULE_transposase_dom"/>
</dbReference>